<name>A0A4S8LWS6_DENBC</name>
<dbReference type="InterPro" id="IPR051864">
    <property type="entry name" value="NCF2_NOXA1"/>
</dbReference>
<organism evidence="2 3">
    <name type="scientific">Dendrothele bispora (strain CBS 962.96)</name>
    <dbReference type="NCBI Taxonomy" id="1314807"/>
    <lineage>
        <taxon>Eukaryota</taxon>
        <taxon>Fungi</taxon>
        <taxon>Dikarya</taxon>
        <taxon>Basidiomycota</taxon>
        <taxon>Agaricomycotina</taxon>
        <taxon>Agaricomycetes</taxon>
        <taxon>Agaricomycetidae</taxon>
        <taxon>Agaricales</taxon>
        <taxon>Agaricales incertae sedis</taxon>
        <taxon>Dendrothele</taxon>
    </lineage>
</organism>
<dbReference type="PANTHER" id="PTHR15175">
    <property type="entry name" value="NEUTROPHIL CYTOSOLIC FACTOR 2, NEUTROPHIL NADPH OXIDASE FACTOR 2"/>
    <property type="match status" value="1"/>
</dbReference>
<keyword evidence="1" id="KW-0802">TPR repeat</keyword>
<feature type="repeat" description="TPR" evidence="1">
    <location>
        <begin position="39"/>
        <end position="72"/>
    </location>
</feature>
<keyword evidence="3" id="KW-1185">Reference proteome</keyword>
<dbReference type="OrthoDB" id="9450131at2759"/>
<evidence type="ECO:0000313" key="3">
    <source>
        <dbReference type="Proteomes" id="UP000297245"/>
    </source>
</evidence>
<protein>
    <submittedName>
        <fullName evidence="2">TPR-like protein</fullName>
    </submittedName>
</protein>
<dbReference type="AlphaFoldDB" id="A0A4S8LWS6"/>
<sequence>MALDALQEELEVWDRALRAFDVKNYETALTTFELFSYTSTIVTNIGLIRVLQGKYELATKSFSDAIELDRFLAIAFFQRGVCYLHLKLFEKASEDFGETQIKLRGNTCINYEVLGLRFILHSAEVLFNWAKALVHVGRKEEGATYLQRAISACSEERHARIKHASATSIGDMKPFAVVSLLEWFLPPFSSLTRYL</sequence>
<accession>A0A4S8LWS6</accession>
<reference evidence="2 3" key="1">
    <citation type="journal article" date="2019" name="Nat. Ecol. Evol.">
        <title>Megaphylogeny resolves global patterns of mushroom evolution.</title>
        <authorList>
            <person name="Varga T."/>
            <person name="Krizsan K."/>
            <person name="Foldi C."/>
            <person name="Dima B."/>
            <person name="Sanchez-Garcia M."/>
            <person name="Sanchez-Ramirez S."/>
            <person name="Szollosi G.J."/>
            <person name="Szarkandi J.G."/>
            <person name="Papp V."/>
            <person name="Albert L."/>
            <person name="Andreopoulos W."/>
            <person name="Angelini C."/>
            <person name="Antonin V."/>
            <person name="Barry K.W."/>
            <person name="Bougher N.L."/>
            <person name="Buchanan P."/>
            <person name="Buyck B."/>
            <person name="Bense V."/>
            <person name="Catcheside P."/>
            <person name="Chovatia M."/>
            <person name="Cooper J."/>
            <person name="Damon W."/>
            <person name="Desjardin D."/>
            <person name="Finy P."/>
            <person name="Geml J."/>
            <person name="Haridas S."/>
            <person name="Hughes K."/>
            <person name="Justo A."/>
            <person name="Karasinski D."/>
            <person name="Kautmanova I."/>
            <person name="Kiss B."/>
            <person name="Kocsube S."/>
            <person name="Kotiranta H."/>
            <person name="LaButti K.M."/>
            <person name="Lechner B.E."/>
            <person name="Liimatainen K."/>
            <person name="Lipzen A."/>
            <person name="Lukacs Z."/>
            <person name="Mihaltcheva S."/>
            <person name="Morgado L.N."/>
            <person name="Niskanen T."/>
            <person name="Noordeloos M.E."/>
            <person name="Ohm R.A."/>
            <person name="Ortiz-Santana B."/>
            <person name="Ovrebo C."/>
            <person name="Racz N."/>
            <person name="Riley R."/>
            <person name="Savchenko A."/>
            <person name="Shiryaev A."/>
            <person name="Soop K."/>
            <person name="Spirin V."/>
            <person name="Szebenyi C."/>
            <person name="Tomsovsky M."/>
            <person name="Tulloss R.E."/>
            <person name="Uehling J."/>
            <person name="Grigoriev I.V."/>
            <person name="Vagvolgyi C."/>
            <person name="Papp T."/>
            <person name="Martin F.M."/>
            <person name="Miettinen O."/>
            <person name="Hibbett D.S."/>
            <person name="Nagy L.G."/>
        </authorList>
    </citation>
    <scope>NUCLEOTIDE SEQUENCE [LARGE SCALE GENOMIC DNA]</scope>
    <source>
        <strain evidence="2 3">CBS 962.96</strain>
    </source>
</reference>
<dbReference type="Proteomes" id="UP000297245">
    <property type="component" value="Unassembled WGS sequence"/>
</dbReference>
<evidence type="ECO:0000256" key="1">
    <source>
        <dbReference type="PROSITE-ProRule" id="PRU00339"/>
    </source>
</evidence>
<gene>
    <name evidence="2" type="ORF">K435DRAFT_670000</name>
</gene>
<proteinExistence type="predicted"/>
<dbReference type="Gene3D" id="1.25.40.10">
    <property type="entry name" value="Tetratricopeptide repeat domain"/>
    <property type="match status" value="1"/>
</dbReference>
<dbReference type="InterPro" id="IPR019734">
    <property type="entry name" value="TPR_rpt"/>
</dbReference>
<dbReference type="InterPro" id="IPR011990">
    <property type="entry name" value="TPR-like_helical_dom_sf"/>
</dbReference>
<dbReference type="PROSITE" id="PS50005">
    <property type="entry name" value="TPR"/>
    <property type="match status" value="1"/>
</dbReference>
<dbReference type="Pfam" id="PF13181">
    <property type="entry name" value="TPR_8"/>
    <property type="match status" value="1"/>
</dbReference>
<dbReference type="EMBL" id="ML179246">
    <property type="protein sequence ID" value="THU93558.1"/>
    <property type="molecule type" value="Genomic_DNA"/>
</dbReference>
<dbReference type="SUPFAM" id="SSF48452">
    <property type="entry name" value="TPR-like"/>
    <property type="match status" value="1"/>
</dbReference>
<dbReference type="PANTHER" id="PTHR15175:SF0">
    <property type="entry name" value="SH3 DOMAIN-CONTAINING PROTEIN C23A1.17"/>
    <property type="match status" value="1"/>
</dbReference>
<dbReference type="SMART" id="SM00028">
    <property type="entry name" value="TPR"/>
    <property type="match status" value="3"/>
</dbReference>
<evidence type="ECO:0000313" key="2">
    <source>
        <dbReference type="EMBL" id="THU93558.1"/>
    </source>
</evidence>